<dbReference type="GO" id="GO:0042645">
    <property type="term" value="C:mitochondrial nucleoid"/>
    <property type="evidence" value="ECO:0007669"/>
    <property type="project" value="UniProtKB-SubCell"/>
</dbReference>
<dbReference type="EMBL" id="DF237260">
    <property type="protein sequence ID" value="GAQ86794.1"/>
    <property type="molecule type" value="Genomic_DNA"/>
</dbReference>
<evidence type="ECO:0000256" key="3">
    <source>
        <dbReference type="ARBA" id="ARBA00022741"/>
    </source>
</evidence>
<protein>
    <recommendedName>
        <fullName evidence="12">AAA+ ATPase domain-containing protein</fullName>
    </recommendedName>
</protein>
<evidence type="ECO:0000256" key="5">
    <source>
        <dbReference type="ARBA" id="ARBA00022840"/>
    </source>
</evidence>
<evidence type="ECO:0000313" key="14">
    <source>
        <dbReference type="Proteomes" id="UP000054558"/>
    </source>
</evidence>
<gene>
    <name evidence="13" type="ORF">KFL_003110160</name>
</gene>
<dbReference type="InterPro" id="IPR027417">
    <property type="entry name" value="P-loop_NTPase"/>
</dbReference>
<dbReference type="SMART" id="SM00382">
    <property type="entry name" value="AAA"/>
    <property type="match status" value="1"/>
</dbReference>
<dbReference type="InterPro" id="IPR021911">
    <property type="entry name" value="ATAD3_N"/>
</dbReference>
<evidence type="ECO:0000256" key="10">
    <source>
        <dbReference type="RuleBase" id="RU003651"/>
    </source>
</evidence>
<dbReference type="Proteomes" id="UP000054558">
    <property type="component" value="Unassembled WGS sequence"/>
</dbReference>
<keyword evidence="7" id="KW-0496">Mitochondrion</keyword>
<dbReference type="GO" id="GO:0016887">
    <property type="term" value="F:ATP hydrolysis activity"/>
    <property type="evidence" value="ECO:0007669"/>
    <property type="project" value="InterPro"/>
</dbReference>
<evidence type="ECO:0000256" key="6">
    <source>
        <dbReference type="ARBA" id="ARBA00023054"/>
    </source>
</evidence>
<keyword evidence="6" id="KW-0175">Coiled coil</keyword>
<evidence type="ECO:0000256" key="7">
    <source>
        <dbReference type="ARBA" id="ARBA00023128"/>
    </source>
</evidence>
<dbReference type="Pfam" id="PF00004">
    <property type="entry name" value="AAA"/>
    <property type="match status" value="1"/>
</dbReference>
<keyword evidence="8" id="KW-0472">Membrane</keyword>
<dbReference type="PROSITE" id="PS00674">
    <property type="entry name" value="AAA"/>
    <property type="match status" value="1"/>
</dbReference>
<dbReference type="Pfam" id="PF12037">
    <property type="entry name" value="ATAD3_N"/>
    <property type="match status" value="1"/>
</dbReference>
<keyword evidence="3 10" id="KW-0547">Nucleotide-binding</keyword>
<keyword evidence="4" id="KW-0999">Mitochondrion inner membrane</keyword>
<dbReference type="GO" id="GO:0005524">
    <property type="term" value="F:ATP binding"/>
    <property type="evidence" value="ECO:0007669"/>
    <property type="project" value="UniProtKB-KW"/>
</dbReference>
<keyword evidence="14" id="KW-1185">Reference proteome</keyword>
<dbReference type="Gene3D" id="3.40.50.300">
    <property type="entry name" value="P-loop containing nucleotide triphosphate hydrolases"/>
    <property type="match status" value="1"/>
</dbReference>
<evidence type="ECO:0000256" key="8">
    <source>
        <dbReference type="ARBA" id="ARBA00023136"/>
    </source>
</evidence>
<dbReference type="InterPro" id="IPR003959">
    <property type="entry name" value="ATPase_AAA_core"/>
</dbReference>
<evidence type="ECO:0000256" key="2">
    <source>
        <dbReference type="ARBA" id="ARBA00004436"/>
    </source>
</evidence>
<evidence type="ECO:0000256" key="11">
    <source>
        <dbReference type="SAM" id="MobiDB-lite"/>
    </source>
</evidence>
<feature type="domain" description="AAA+ ATPase" evidence="12">
    <location>
        <begin position="206"/>
        <end position="339"/>
    </location>
</feature>
<dbReference type="SMR" id="A0A1Y1I760"/>
<evidence type="ECO:0000256" key="9">
    <source>
        <dbReference type="ARBA" id="ARBA00023271"/>
    </source>
</evidence>
<evidence type="ECO:0000256" key="1">
    <source>
        <dbReference type="ARBA" id="ARBA00004273"/>
    </source>
</evidence>
<dbReference type="GO" id="GO:0007005">
    <property type="term" value="P:mitochondrion organization"/>
    <property type="evidence" value="ECO:0000318"/>
    <property type="project" value="GO_Central"/>
</dbReference>
<dbReference type="OMA" id="HKSITGG"/>
<dbReference type="GO" id="GO:0005739">
    <property type="term" value="C:mitochondrion"/>
    <property type="evidence" value="ECO:0000318"/>
    <property type="project" value="GO_Central"/>
</dbReference>
<dbReference type="InterPro" id="IPR003960">
    <property type="entry name" value="ATPase_AAA_CS"/>
</dbReference>
<evidence type="ECO:0000259" key="12">
    <source>
        <dbReference type="SMART" id="SM00382"/>
    </source>
</evidence>
<dbReference type="GO" id="GO:0005743">
    <property type="term" value="C:mitochondrial inner membrane"/>
    <property type="evidence" value="ECO:0007669"/>
    <property type="project" value="UniProtKB-SubCell"/>
</dbReference>
<accession>A0A1Y1I760</accession>
<keyword evidence="5 10" id="KW-0067">ATP-binding</keyword>
<organism evidence="13 14">
    <name type="scientific">Klebsormidium nitens</name>
    <name type="common">Green alga</name>
    <name type="synonym">Ulothrix nitens</name>
    <dbReference type="NCBI Taxonomy" id="105231"/>
    <lineage>
        <taxon>Eukaryota</taxon>
        <taxon>Viridiplantae</taxon>
        <taxon>Streptophyta</taxon>
        <taxon>Klebsormidiophyceae</taxon>
        <taxon>Klebsormidiales</taxon>
        <taxon>Klebsormidiaceae</taxon>
        <taxon>Klebsormidium</taxon>
    </lineage>
</organism>
<dbReference type="OrthoDB" id="199596at2759"/>
<dbReference type="InterPro" id="IPR003593">
    <property type="entry name" value="AAA+_ATPase"/>
</dbReference>
<dbReference type="PANTHER" id="PTHR23075">
    <property type="entry name" value="PUTATIVE ATP-ASE"/>
    <property type="match status" value="1"/>
</dbReference>
<comment type="similarity">
    <text evidence="10">Belongs to the AAA ATPase family.</text>
</comment>
<evidence type="ECO:0000256" key="4">
    <source>
        <dbReference type="ARBA" id="ARBA00022792"/>
    </source>
</evidence>
<evidence type="ECO:0000313" key="13">
    <source>
        <dbReference type="EMBL" id="GAQ86794.1"/>
    </source>
</evidence>
<sequence>MQEESSQRQEAVKRLTEEQIQRERRQSERERAELERETLRVKALAEAEGRALERRQNEDVYRRELLTKMELERERLLAAINTTFRQIGAGVYGLLGDREKLTRTVIVTTALAAGVYSTREGARVVGRYLERVLGQPSLVRESSRATFPFLWRRGAHSNAGLLASNPATDAMRKGEGFGDVILHPALLSRVRSLASATANTKKHGAPFRNMVFYGPPGTGKTMAAKQLARDSGLDYALMTGGDVGPLGPDAVTKIHQLFDWAGKSRKGLLLFIDEADAFLKERNAVSMSENLRSALNALLYRTGDQSRDIVLVVATNRPEDLDRAVVDRVDEALEFPLPGEQEREKLIRLYLDKYVMRAGEDSRSSWRKLLRGGSDKIEVRGITDDLLQEAASKTEGFSGRELAKLMVSMQGAAYGSQKSELTPELFQEVLTYKVAEHAQRKKIVEQHQSALAAPAGS</sequence>
<name>A0A1Y1I760_KLENI</name>
<dbReference type="STRING" id="105231.A0A1Y1I760"/>
<dbReference type="AlphaFoldDB" id="A0A1Y1I760"/>
<proteinExistence type="inferred from homology"/>
<dbReference type="SUPFAM" id="SSF52540">
    <property type="entry name" value="P-loop containing nucleoside triphosphate hydrolases"/>
    <property type="match status" value="1"/>
</dbReference>
<comment type="subcellular location">
    <subcellularLocation>
        <location evidence="1">Mitochondrion inner membrane</location>
    </subcellularLocation>
    <subcellularLocation>
        <location evidence="2">Mitochondrion matrix</location>
        <location evidence="2">Mitochondrion nucleoid</location>
    </subcellularLocation>
</comment>
<dbReference type="PANTHER" id="PTHR23075:SF0">
    <property type="entry name" value="ATPASE FAMILY AAA DOMAIN-CONTAINING PROTEIN 3"/>
    <property type="match status" value="1"/>
</dbReference>
<reference evidence="13 14" key="1">
    <citation type="journal article" date="2014" name="Nat. Commun.">
        <title>Klebsormidium flaccidum genome reveals primary factors for plant terrestrial adaptation.</title>
        <authorList>
            <person name="Hori K."/>
            <person name="Maruyama F."/>
            <person name="Fujisawa T."/>
            <person name="Togashi T."/>
            <person name="Yamamoto N."/>
            <person name="Seo M."/>
            <person name="Sato S."/>
            <person name="Yamada T."/>
            <person name="Mori H."/>
            <person name="Tajima N."/>
            <person name="Moriyama T."/>
            <person name="Ikeuchi M."/>
            <person name="Watanabe M."/>
            <person name="Wada H."/>
            <person name="Kobayashi K."/>
            <person name="Saito M."/>
            <person name="Masuda T."/>
            <person name="Sasaki-Sekimoto Y."/>
            <person name="Mashiguchi K."/>
            <person name="Awai K."/>
            <person name="Shimojima M."/>
            <person name="Masuda S."/>
            <person name="Iwai M."/>
            <person name="Nobusawa T."/>
            <person name="Narise T."/>
            <person name="Kondo S."/>
            <person name="Saito H."/>
            <person name="Sato R."/>
            <person name="Murakawa M."/>
            <person name="Ihara Y."/>
            <person name="Oshima-Yamada Y."/>
            <person name="Ohtaka K."/>
            <person name="Satoh M."/>
            <person name="Sonobe K."/>
            <person name="Ishii M."/>
            <person name="Ohtani R."/>
            <person name="Kanamori-Sato M."/>
            <person name="Honoki R."/>
            <person name="Miyazaki D."/>
            <person name="Mochizuki H."/>
            <person name="Umetsu J."/>
            <person name="Higashi K."/>
            <person name="Shibata D."/>
            <person name="Kamiya Y."/>
            <person name="Sato N."/>
            <person name="Nakamura Y."/>
            <person name="Tabata S."/>
            <person name="Ida S."/>
            <person name="Kurokawa K."/>
            <person name="Ohta H."/>
        </authorList>
    </citation>
    <scope>NUCLEOTIDE SEQUENCE [LARGE SCALE GENOMIC DNA]</scope>
    <source>
        <strain evidence="13 14">NIES-2285</strain>
    </source>
</reference>
<keyword evidence="9" id="KW-1135">Mitochondrion nucleoid</keyword>
<dbReference type="FunFam" id="3.40.50.300:FF:000595">
    <property type="entry name" value="ATPase family AAA domain-containing protein 3"/>
    <property type="match status" value="1"/>
</dbReference>
<feature type="region of interest" description="Disordered" evidence="11">
    <location>
        <begin position="1"/>
        <end position="34"/>
    </location>
</feature>